<dbReference type="OrthoDB" id="9811281at2"/>
<feature type="chain" id="PRO_5001851159" evidence="11">
    <location>
        <begin position="22"/>
        <end position="408"/>
    </location>
</feature>
<keyword evidence="3 9" id="KW-0349">Heme</keyword>
<evidence type="ECO:0000256" key="11">
    <source>
        <dbReference type="SAM" id="SignalP"/>
    </source>
</evidence>
<accession>A0A089WRL7</accession>
<feature type="domain" description="Cytochrome c" evidence="12">
    <location>
        <begin position="296"/>
        <end position="386"/>
    </location>
</feature>
<evidence type="ECO:0000313" key="13">
    <source>
        <dbReference type="EMBL" id="AIR91231.1"/>
    </source>
</evidence>
<evidence type="ECO:0000256" key="7">
    <source>
        <dbReference type="ARBA" id="ARBA00023004"/>
    </source>
</evidence>
<comment type="subcellular location">
    <subcellularLocation>
        <location evidence="1">Cell membrane</location>
    </subcellularLocation>
</comment>
<protein>
    <submittedName>
        <fullName evidence="13">Alcohol dehydrogenase</fullName>
    </submittedName>
</protein>
<keyword evidence="5 11" id="KW-0732">Signal</keyword>
<evidence type="ECO:0000313" key="14">
    <source>
        <dbReference type="Proteomes" id="UP000029493"/>
    </source>
</evidence>
<dbReference type="GO" id="GO:0005506">
    <property type="term" value="F:iron ion binding"/>
    <property type="evidence" value="ECO:0007669"/>
    <property type="project" value="InterPro"/>
</dbReference>
<dbReference type="PIRSF" id="PIRSF000018">
    <property type="entry name" value="Mb_ADH_cyt_c"/>
    <property type="match status" value="1"/>
</dbReference>
<feature type="binding site" description="axial binding residue" evidence="10">
    <location>
        <position position="47"/>
    </location>
    <ligand>
        <name>heme c</name>
        <dbReference type="ChEBI" id="CHEBI:61717"/>
        <label>1</label>
    </ligand>
    <ligandPart>
        <name>Fe</name>
        <dbReference type="ChEBI" id="CHEBI:18248"/>
    </ligandPart>
</feature>
<keyword evidence="4 10" id="KW-0479">Metal-binding</keyword>
<name>A0A089WRL7_9PSED</name>
<evidence type="ECO:0000256" key="1">
    <source>
        <dbReference type="ARBA" id="ARBA00004236"/>
    </source>
</evidence>
<dbReference type="PANTHER" id="PTHR35008">
    <property type="entry name" value="BLL4482 PROTEIN-RELATED"/>
    <property type="match status" value="1"/>
</dbReference>
<evidence type="ECO:0000256" key="8">
    <source>
        <dbReference type="ARBA" id="ARBA00023136"/>
    </source>
</evidence>
<organism evidence="13 14">
    <name type="scientific">Pseudomonas cremoricolorata</name>
    <dbReference type="NCBI Taxonomy" id="157783"/>
    <lineage>
        <taxon>Bacteria</taxon>
        <taxon>Pseudomonadati</taxon>
        <taxon>Pseudomonadota</taxon>
        <taxon>Gammaproteobacteria</taxon>
        <taxon>Pseudomonadales</taxon>
        <taxon>Pseudomonadaceae</taxon>
        <taxon>Pseudomonas</taxon>
    </lineage>
</organism>
<feature type="binding site" description="covalent" evidence="9">
    <location>
        <position position="309"/>
    </location>
    <ligand>
        <name>heme c</name>
        <dbReference type="ChEBI" id="CHEBI:61717"/>
        <label>3</label>
    </ligand>
</feature>
<dbReference type="Gene3D" id="1.10.760.10">
    <property type="entry name" value="Cytochrome c-like domain"/>
    <property type="match status" value="3"/>
</dbReference>
<dbReference type="AlphaFoldDB" id="A0A089WRL7"/>
<gene>
    <name evidence="13" type="ORF">LK03_19025</name>
</gene>
<feature type="binding site" description="covalent" evidence="9">
    <location>
        <position position="46"/>
    </location>
    <ligand>
        <name>heme c</name>
        <dbReference type="ChEBI" id="CHEBI:61717"/>
        <label>1</label>
    </ligand>
</feature>
<dbReference type="STRING" id="157783.LK03_19025"/>
<evidence type="ECO:0000256" key="2">
    <source>
        <dbReference type="ARBA" id="ARBA00022475"/>
    </source>
</evidence>
<keyword evidence="7 10" id="KW-0408">Iron</keyword>
<keyword evidence="14" id="KW-1185">Reference proteome</keyword>
<dbReference type="InterPro" id="IPR051459">
    <property type="entry name" value="Cytochrome_c-type_DH"/>
</dbReference>
<dbReference type="eggNOG" id="COG2010">
    <property type="taxonomic scope" value="Bacteria"/>
</dbReference>
<dbReference type="InterPro" id="IPR014353">
    <property type="entry name" value="Membr-bd_ADH_cyt_c"/>
</dbReference>
<feature type="binding site" description="axial binding residue" evidence="10">
    <location>
        <position position="313"/>
    </location>
    <ligand>
        <name>heme c</name>
        <dbReference type="ChEBI" id="CHEBI:61717"/>
        <label>3</label>
    </ligand>
    <ligandPart>
        <name>Fe</name>
        <dbReference type="ChEBI" id="CHEBI:18248"/>
    </ligandPart>
</feature>
<dbReference type="PROSITE" id="PS51007">
    <property type="entry name" value="CYTC"/>
    <property type="match status" value="3"/>
</dbReference>
<evidence type="ECO:0000256" key="9">
    <source>
        <dbReference type="PIRSR" id="PIRSR000018-50"/>
    </source>
</evidence>
<keyword evidence="8" id="KW-0472">Membrane</keyword>
<feature type="domain" description="Cytochrome c" evidence="12">
    <location>
        <begin position="174"/>
        <end position="282"/>
    </location>
</feature>
<reference evidence="13 14" key="1">
    <citation type="submission" date="2014-09" db="EMBL/GenBank/DDBJ databases">
        <authorList>
            <person name="Chan K.-G."/>
        </authorList>
    </citation>
    <scope>NUCLEOTIDE SEQUENCE [LARGE SCALE GENOMIC DNA]</scope>
    <source>
        <strain evidence="13 14">ND07</strain>
    </source>
</reference>
<evidence type="ECO:0000256" key="3">
    <source>
        <dbReference type="ARBA" id="ARBA00022617"/>
    </source>
</evidence>
<proteinExistence type="predicted"/>
<dbReference type="GO" id="GO:0009055">
    <property type="term" value="F:electron transfer activity"/>
    <property type="evidence" value="ECO:0007669"/>
    <property type="project" value="InterPro"/>
</dbReference>
<dbReference type="GO" id="GO:0005886">
    <property type="term" value="C:plasma membrane"/>
    <property type="evidence" value="ECO:0007669"/>
    <property type="project" value="UniProtKB-SubCell"/>
</dbReference>
<keyword evidence="6" id="KW-0677">Repeat</keyword>
<dbReference type="KEGG" id="psw:LK03_19025"/>
<evidence type="ECO:0000256" key="4">
    <source>
        <dbReference type="ARBA" id="ARBA00022723"/>
    </source>
</evidence>
<dbReference type="GO" id="GO:0020037">
    <property type="term" value="F:heme binding"/>
    <property type="evidence" value="ECO:0007669"/>
    <property type="project" value="InterPro"/>
</dbReference>
<dbReference type="SUPFAM" id="SSF46626">
    <property type="entry name" value="Cytochrome c"/>
    <property type="match status" value="3"/>
</dbReference>
<dbReference type="Pfam" id="PF00034">
    <property type="entry name" value="Cytochrom_C"/>
    <property type="match status" value="2"/>
</dbReference>
<dbReference type="GO" id="GO:0016614">
    <property type="term" value="F:oxidoreductase activity, acting on CH-OH group of donors"/>
    <property type="evidence" value="ECO:0007669"/>
    <property type="project" value="InterPro"/>
</dbReference>
<comment type="cofactor">
    <cofactor evidence="9">
        <name>heme c</name>
        <dbReference type="ChEBI" id="CHEBI:61717"/>
    </cofactor>
    <text evidence="9">Binds 3 heme c groups covalently per subunit.</text>
</comment>
<evidence type="ECO:0000256" key="6">
    <source>
        <dbReference type="ARBA" id="ARBA00022737"/>
    </source>
</evidence>
<feature type="binding site" description="covalent" evidence="9">
    <location>
        <position position="189"/>
    </location>
    <ligand>
        <name>heme c</name>
        <dbReference type="ChEBI" id="CHEBI:61717"/>
        <label>2</label>
    </ligand>
</feature>
<feature type="domain" description="Cytochrome c" evidence="12">
    <location>
        <begin position="29"/>
        <end position="132"/>
    </location>
</feature>
<evidence type="ECO:0000256" key="10">
    <source>
        <dbReference type="PIRSR" id="PIRSR000018-51"/>
    </source>
</evidence>
<dbReference type="EMBL" id="CP009455">
    <property type="protein sequence ID" value="AIR91231.1"/>
    <property type="molecule type" value="Genomic_DNA"/>
</dbReference>
<dbReference type="InterPro" id="IPR009056">
    <property type="entry name" value="Cyt_c-like_dom"/>
</dbReference>
<evidence type="ECO:0000256" key="5">
    <source>
        <dbReference type="ARBA" id="ARBA00022729"/>
    </source>
</evidence>
<dbReference type="InterPro" id="IPR036909">
    <property type="entry name" value="Cyt_c-like_dom_sf"/>
</dbReference>
<sequence>MKALILSSVALLGSVSLGAHAMGGQDSYELVSKGRYIATLGDCTACHTVPGQPLFSGGVSIDTPFGKLVGANITPDTTTGIGRWSFEDFYNTMARGHAHNGKRLYPAMPYTAYTKVSREDNYALWAYLRTIEPVHHPVETNQLPFPLSVRLNMSVWNLLNFSEGEYQPKADKSAQWNRGAYLVQGLGHCGTCHTPKSLLGGDDDSAFLKGGALQGVTAPDITGTDHVGLGAWSEDDIVEYLKTGANRYDIASGPMAEAVEHSTQFWHDQDLRAVAVYLKDLGEQHERPEPLAAEQPVMGVGRAIYEDRCSGCHTPNGEGIAKLFPKLDNAPLVNADDPTSLIGVVLAGSRAVSTEAAPTGPAMPAFAWNLKDEQVAAVLTYIRNTWGNAASEVTASEVGKRREALMKE</sequence>
<feature type="binding site" description="covalent" evidence="9">
    <location>
        <position position="312"/>
    </location>
    <ligand>
        <name>heme c</name>
        <dbReference type="ChEBI" id="CHEBI:61717"/>
        <label>3</label>
    </ligand>
</feature>
<keyword evidence="2" id="KW-1003">Cell membrane</keyword>
<evidence type="ECO:0000259" key="12">
    <source>
        <dbReference type="PROSITE" id="PS51007"/>
    </source>
</evidence>
<dbReference type="PANTHER" id="PTHR35008:SF8">
    <property type="entry name" value="ALCOHOL DEHYDROGENASE CYTOCHROME C SUBUNIT"/>
    <property type="match status" value="1"/>
</dbReference>
<feature type="binding site" description="covalent" evidence="9">
    <location>
        <position position="192"/>
    </location>
    <ligand>
        <name>heme c</name>
        <dbReference type="ChEBI" id="CHEBI:61717"/>
        <label>2</label>
    </ligand>
</feature>
<dbReference type="RefSeq" id="WP_038413986.1">
    <property type="nucleotide sequence ID" value="NZ_CP009455.1"/>
</dbReference>
<feature type="binding site" description="axial binding residue" evidence="10">
    <location>
        <position position="193"/>
    </location>
    <ligand>
        <name>heme c</name>
        <dbReference type="ChEBI" id="CHEBI:61717"/>
        <label>2</label>
    </ligand>
    <ligandPart>
        <name>Fe</name>
        <dbReference type="ChEBI" id="CHEBI:18248"/>
    </ligandPart>
</feature>
<feature type="binding site" description="covalent" evidence="9">
    <location>
        <position position="43"/>
    </location>
    <ligand>
        <name>heme c</name>
        <dbReference type="ChEBI" id="CHEBI:61717"/>
        <label>1</label>
    </ligand>
</feature>
<feature type="signal peptide" evidence="11">
    <location>
        <begin position="1"/>
        <end position="21"/>
    </location>
</feature>
<dbReference type="Proteomes" id="UP000029493">
    <property type="component" value="Chromosome"/>
</dbReference>